<dbReference type="RefSeq" id="WP_204664938.1">
    <property type="nucleotide sequence ID" value="NZ_JAFBDT010000020.1"/>
</dbReference>
<proteinExistence type="predicted"/>
<accession>A0ABS2MSV2</accession>
<sequence length="232" mass="26975">MINENLVEKIKSIFPNKAIDLYSSLELVQTVLSEIINEIGLKASKNINERNFEEVNSLASIAESLYKYEQNILNVLSILEIESAADNSDGNKMLPEYEKYTVDTNIEHSLYENFTHVRPYGFKINDKKVVEVTSWQQMLIKTCEIFLKLDKERLLGFENLEHMNGKKNKYFSVTNSVLRKPGSVNDEIYIELNQSSNSVRNLIIKMLKEFGFKISDFKVYFRADYTNLKEEN</sequence>
<evidence type="ECO:0000313" key="2">
    <source>
        <dbReference type="Proteomes" id="UP000767854"/>
    </source>
</evidence>
<protein>
    <submittedName>
        <fullName evidence="1">Uncharacterized protein</fullName>
    </submittedName>
</protein>
<dbReference type="EMBL" id="JAFBDT010000020">
    <property type="protein sequence ID" value="MBM7562511.1"/>
    <property type="molecule type" value="Genomic_DNA"/>
</dbReference>
<dbReference type="Proteomes" id="UP000767854">
    <property type="component" value="Unassembled WGS sequence"/>
</dbReference>
<keyword evidence="2" id="KW-1185">Reference proteome</keyword>
<name>A0ABS2MSV2_9FIRM</name>
<gene>
    <name evidence="1" type="ORF">JOC49_002072</name>
</gene>
<comment type="caution">
    <text evidence="1">The sequence shown here is derived from an EMBL/GenBank/DDBJ whole genome shotgun (WGS) entry which is preliminary data.</text>
</comment>
<reference evidence="1 2" key="1">
    <citation type="submission" date="2021-01" db="EMBL/GenBank/DDBJ databases">
        <title>Genomic Encyclopedia of Type Strains, Phase IV (KMG-IV): sequencing the most valuable type-strain genomes for metagenomic binning, comparative biology and taxonomic classification.</title>
        <authorList>
            <person name="Goeker M."/>
        </authorList>
    </citation>
    <scope>NUCLEOTIDE SEQUENCE [LARGE SCALE GENOMIC DNA]</scope>
    <source>
        <strain evidence="1 2">DSM 24436</strain>
    </source>
</reference>
<evidence type="ECO:0000313" key="1">
    <source>
        <dbReference type="EMBL" id="MBM7562511.1"/>
    </source>
</evidence>
<organism evidence="1 2">
    <name type="scientific">Fusibacter tunisiensis</name>
    <dbReference type="NCBI Taxonomy" id="1008308"/>
    <lineage>
        <taxon>Bacteria</taxon>
        <taxon>Bacillati</taxon>
        <taxon>Bacillota</taxon>
        <taxon>Clostridia</taxon>
        <taxon>Eubacteriales</taxon>
        <taxon>Eubacteriales Family XII. Incertae Sedis</taxon>
        <taxon>Fusibacter</taxon>
    </lineage>
</organism>